<name>A0ABS5I8D4_9PROT</name>
<dbReference type="EMBL" id="JAGTUF010000001">
    <property type="protein sequence ID" value="MBR9970516.1"/>
    <property type="molecule type" value="Genomic_DNA"/>
</dbReference>
<keyword evidence="1" id="KW-0812">Transmembrane</keyword>
<evidence type="ECO:0000313" key="2">
    <source>
        <dbReference type="EMBL" id="MBR9970516.1"/>
    </source>
</evidence>
<gene>
    <name evidence="2" type="ORF">KEC16_02170</name>
</gene>
<keyword evidence="1" id="KW-0472">Membrane</keyword>
<comment type="caution">
    <text evidence="2">The sequence shown here is derived from an EMBL/GenBank/DDBJ whole genome shotgun (WGS) entry which is preliminary data.</text>
</comment>
<dbReference type="Proteomes" id="UP000680714">
    <property type="component" value="Unassembled WGS sequence"/>
</dbReference>
<keyword evidence="1" id="KW-1133">Transmembrane helix</keyword>
<proteinExistence type="predicted"/>
<dbReference type="RefSeq" id="WP_211546006.1">
    <property type="nucleotide sequence ID" value="NZ_JAGTUF010000001.1"/>
</dbReference>
<reference evidence="2 3" key="1">
    <citation type="submission" date="2021-04" db="EMBL/GenBank/DDBJ databases">
        <title>Magnetospirillum sulfuroxidans sp. nov., a facultative chemolithoautotrophic sulfur-oxidizing alphaproteobacterium isolated from freshwater sediment and proposals for Paramagetospirillum gen. nov., and Magnetospirillaceae fam. nov.</title>
        <authorList>
            <person name="Koziaeva V."/>
            <person name="Geelhoed J.S."/>
            <person name="Sorokin D.Y."/>
            <person name="Grouzdev D.S."/>
        </authorList>
    </citation>
    <scope>NUCLEOTIDE SEQUENCE [LARGE SCALE GENOMIC DNA]</scope>
    <source>
        <strain evidence="2 3">J10</strain>
    </source>
</reference>
<evidence type="ECO:0000256" key="1">
    <source>
        <dbReference type="SAM" id="Phobius"/>
    </source>
</evidence>
<evidence type="ECO:0000313" key="3">
    <source>
        <dbReference type="Proteomes" id="UP000680714"/>
    </source>
</evidence>
<feature type="transmembrane region" description="Helical" evidence="1">
    <location>
        <begin position="47"/>
        <end position="68"/>
    </location>
</feature>
<sequence length="69" mass="7624">MSMRAMGIILMWLGTVLLVAVLQHRIRKGAWQAESLEDPPPLERWTVAVAAIGMASSMAGTGLLLWSFW</sequence>
<keyword evidence="3" id="KW-1185">Reference proteome</keyword>
<accession>A0ABS5I8D4</accession>
<organism evidence="2 3">
    <name type="scientific">Magnetospirillum sulfuroxidans</name>
    <dbReference type="NCBI Taxonomy" id="611300"/>
    <lineage>
        <taxon>Bacteria</taxon>
        <taxon>Pseudomonadati</taxon>
        <taxon>Pseudomonadota</taxon>
        <taxon>Alphaproteobacteria</taxon>
        <taxon>Rhodospirillales</taxon>
        <taxon>Rhodospirillaceae</taxon>
        <taxon>Magnetospirillum</taxon>
    </lineage>
</organism>
<protein>
    <submittedName>
        <fullName evidence="2">Uncharacterized protein</fullName>
    </submittedName>
</protein>